<evidence type="ECO:0000313" key="2">
    <source>
        <dbReference type="EMBL" id="AAW26322.1"/>
    </source>
</evidence>
<proteinExistence type="evidence at transcript level"/>
<feature type="compositionally biased region" description="Low complexity" evidence="1">
    <location>
        <begin position="87"/>
        <end position="106"/>
    </location>
</feature>
<feature type="region of interest" description="Disordered" evidence="1">
    <location>
        <begin position="87"/>
        <end position="113"/>
    </location>
</feature>
<reference evidence="2" key="1">
    <citation type="submission" date="2004-11" db="EMBL/GenBank/DDBJ databases">
        <title>The full-length cDNA sequences of Schistosoma japonicum genes.</title>
        <authorList>
            <person name="Han Z."/>
        </authorList>
    </citation>
    <scope>NUCLEOTIDE SEQUENCE</scope>
</reference>
<accession>Q5DCY4</accession>
<evidence type="ECO:0000256" key="1">
    <source>
        <dbReference type="SAM" id="MobiDB-lite"/>
    </source>
</evidence>
<reference evidence="2" key="2">
    <citation type="journal article" date="2006" name="PLoS Pathog.">
        <title>New perspectives on host-parasite interplay by comparative transcriptomic and proteomic analyses of Schistosoma japonicum.</title>
        <authorList>
            <person name="Liu F."/>
            <person name="Lu J."/>
            <person name="Hu W."/>
            <person name="Wang S.Y."/>
            <person name="Cui S.J."/>
            <person name="Chi M."/>
            <person name="Yan Q."/>
            <person name="Wang X.R."/>
            <person name="Song H.D."/>
            <person name="Xu X.N."/>
            <person name="Wang J.J."/>
            <person name="Zhang X.L."/>
            <person name="Zhang X."/>
            <person name="Wang Z.Q."/>
            <person name="Xue C.L."/>
            <person name="Brindley P.J."/>
            <person name="McManus D.P."/>
            <person name="Yang P.Y."/>
            <person name="Feng Z."/>
            <person name="Chen Z."/>
            <person name="Han Z.G."/>
        </authorList>
    </citation>
    <scope>NUCLEOTIDE SEQUENCE</scope>
</reference>
<dbReference type="AlphaFoldDB" id="Q5DCY4"/>
<dbReference type="EMBL" id="AY814590">
    <property type="protein sequence ID" value="AAW26322.1"/>
    <property type="molecule type" value="mRNA"/>
</dbReference>
<organism evidence="2">
    <name type="scientific">Schistosoma japonicum</name>
    <name type="common">Blood fluke</name>
    <dbReference type="NCBI Taxonomy" id="6182"/>
    <lineage>
        <taxon>Eukaryota</taxon>
        <taxon>Metazoa</taxon>
        <taxon>Spiralia</taxon>
        <taxon>Lophotrochozoa</taxon>
        <taxon>Platyhelminthes</taxon>
        <taxon>Trematoda</taxon>
        <taxon>Digenea</taxon>
        <taxon>Strigeidida</taxon>
        <taxon>Schistosomatoidea</taxon>
        <taxon>Schistosomatidae</taxon>
        <taxon>Schistosoma</taxon>
    </lineage>
</organism>
<protein>
    <submittedName>
        <fullName evidence="2">SJCHGC03259 protein</fullName>
    </submittedName>
</protein>
<sequence length="207" mass="23046">MTARELNNLIAFQMRIFDSKDFGLFAYINGTEIQLDDELRIAEFTGLDSEISHSMQLHSATVNISSRSQTGTPNSLKDPDSAHFKSHISISSRSDSATSSSSESRSQTLLRRVGKSNRSRAAWWIMCGSNGQTKHQLVGSVQNPLYNNATGHHENLPIHKPVLVYKRRSGYFALSDRLLRGLGLKSIPQQNSELSPSGKPEYIVQIK</sequence>
<name>Q5DCY4_SCHJA</name>